<gene>
    <name evidence="2" type="ORF">MM59RIKEN_25230</name>
</gene>
<protein>
    <recommendedName>
        <fullName evidence="4">Lipoprotein</fullName>
    </recommendedName>
</protein>
<keyword evidence="3" id="KW-1185">Reference proteome</keyword>
<reference evidence="2" key="1">
    <citation type="submission" date="2020-09" db="EMBL/GenBank/DDBJ databases">
        <title>New species isolated from human feces.</title>
        <authorList>
            <person name="Kitahara M."/>
            <person name="Shigeno Y."/>
            <person name="Shime M."/>
            <person name="Matsumoto Y."/>
            <person name="Nakamura S."/>
            <person name="Motooka D."/>
            <person name="Fukuoka S."/>
            <person name="Nishikawa H."/>
            <person name="Benno Y."/>
        </authorList>
    </citation>
    <scope>NUCLEOTIDE SEQUENCE</scope>
    <source>
        <strain evidence="2">MM59</strain>
    </source>
</reference>
<keyword evidence="1" id="KW-0732">Signal</keyword>
<dbReference type="KEGG" id="pfaa:MM59RIKEN_25230"/>
<dbReference type="Proteomes" id="UP000679848">
    <property type="component" value="Chromosome"/>
</dbReference>
<evidence type="ECO:0008006" key="4">
    <source>
        <dbReference type="Google" id="ProtNLM"/>
    </source>
</evidence>
<accession>A0A810QB57</accession>
<feature type="chain" id="PRO_5038667873" description="Lipoprotein" evidence="1">
    <location>
        <begin position="20"/>
        <end position="249"/>
    </location>
</feature>
<evidence type="ECO:0000313" key="3">
    <source>
        <dbReference type="Proteomes" id="UP000679848"/>
    </source>
</evidence>
<proteinExistence type="predicted"/>
<organism evidence="2 3">
    <name type="scientific">Pusillibacter faecalis</name>
    <dbReference type="NCBI Taxonomy" id="2714358"/>
    <lineage>
        <taxon>Bacteria</taxon>
        <taxon>Bacillati</taxon>
        <taxon>Bacillota</taxon>
        <taxon>Clostridia</taxon>
        <taxon>Eubacteriales</taxon>
        <taxon>Oscillospiraceae</taxon>
        <taxon>Pusillibacter</taxon>
    </lineage>
</organism>
<name>A0A810QB57_9FIRM</name>
<evidence type="ECO:0000256" key="1">
    <source>
        <dbReference type="SAM" id="SignalP"/>
    </source>
</evidence>
<dbReference type="AlphaFoldDB" id="A0A810QB57"/>
<sequence>MKKSIIIPLAAVLCLSLLAGCSAKDSSTPPNSKQANTSAQATVTSSDTSDAYEKLVAFKTANYEQQSVADFNQSLAPDNGDISGLLDAQAEVLASISPDNENYEFITMTLAASLDELYCEQMNDSVGLSAYLKREERPLEKLPDEESVAGAEITYQFVFNALYRLSYTFSDPTQITVADRDNALQKFKTEFQNYVDNLSEADLTSSNIKTVLSEKADELENSLSTAKMKLSCEVESVEVHNAGEEIVNN</sequence>
<dbReference type="EMBL" id="AP023420">
    <property type="protein sequence ID" value="BCK85204.1"/>
    <property type="molecule type" value="Genomic_DNA"/>
</dbReference>
<evidence type="ECO:0000313" key="2">
    <source>
        <dbReference type="EMBL" id="BCK85204.1"/>
    </source>
</evidence>
<feature type="signal peptide" evidence="1">
    <location>
        <begin position="1"/>
        <end position="19"/>
    </location>
</feature>
<dbReference type="PROSITE" id="PS51257">
    <property type="entry name" value="PROKAR_LIPOPROTEIN"/>
    <property type="match status" value="1"/>
</dbReference>